<dbReference type="EMBL" id="CP180600">
    <property type="protein sequence ID" value="XOW92844.1"/>
    <property type="molecule type" value="Genomic_DNA"/>
</dbReference>
<gene>
    <name evidence="1" type="ORF">ABTZ31_003045</name>
</gene>
<accession>A0ACD5GEF8</accession>
<sequence>MEETPAILTAAPFRGLPQPEAHDRIKFNDAVQRDELRRALSCYALTFQGNILSANCQCRILIRVRRTRSTSPVENYLITNLSFVG</sequence>
<proteinExistence type="predicted"/>
<organism evidence="1 2">
    <name type="scientific">Escherichia coli</name>
    <dbReference type="NCBI Taxonomy" id="562"/>
    <lineage>
        <taxon>Bacteria</taxon>
        <taxon>Pseudomonadati</taxon>
        <taxon>Pseudomonadota</taxon>
        <taxon>Gammaproteobacteria</taxon>
        <taxon>Enterobacterales</taxon>
        <taxon>Enterobacteriaceae</taxon>
        <taxon>Escherichia</taxon>
    </lineage>
</organism>
<name>A0ACD5GEF8_ECOLX</name>
<protein>
    <submittedName>
        <fullName evidence="1">Uncharacterized protein</fullName>
    </submittedName>
</protein>
<evidence type="ECO:0000313" key="2">
    <source>
        <dbReference type="Proteomes" id="UP001481170"/>
    </source>
</evidence>
<reference evidence="1" key="1">
    <citation type="submission" date="2025-01" db="EMBL/GenBank/DDBJ databases">
        <authorList>
            <person name="Sun R."/>
            <person name="Lian X."/>
        </authorList>
    </citation>
    <scope>NUCLEOTIDE SEQUENCE</scope>
    <source>
        <strain evidence="1">PS2Canimalfeces12</strain>
    </source>
</reference>
<dbReference type="Proteomes" id="UP001481170">
    <property type="component" value="Chromosome"/>
</dbReference>
<evidence type="ECO:0000313" key="1">
    <source>
        <dbReference type="EMBL" id="XOW92844.1"/>
    </source>
</evidence>